<keyword evidence="1" id="KW-0812">Transmembrane</keyword>
<feature type="transmembrane region" description="Helical" evidence="1">
    <location>
        <begin position="12"/>
        <end position="34"/>
    </location>
</feature>
<gene>
    <name evidence="2" type="ORF">E2F50_14315</name>
</gene>
<feature type="transmembrane region" description="Helical" evidence="1">
    <location>
        <begin position="429"/>
        <end position="453"/>
    </location>
</feature>
<dbReference type="RefSeq" id="WP_133316837.1">
    <property type="nucleotide sequence ID" value="NZ_SMTL01000003.1"/>
</dbReference>
<feature type="transmembrane region" description="Helical" evidence="1">
    <location>
        <begin position="293"/>
        <end position="311"/>
    </location>
</feature>
<feature type="transmembrane region" description="Helical" evidence="1">
    <location>
        <begin position="232"/>
        <end position="250"/>
    </location>
</feature>
<evidence type="ECO:0000313" key="3">
    <source>
        <dbReference type="Proteomes" id="UP000295238"/>
    </source>
</evidence>
<dbReference type="EMBL" id="SMTL01000003">
    <property type="protein sequence ID" value="TDK35415.1"/>
    <property type="molecule type" value="Genomic_DNA"/>
</dbReference>
<proteinExistence type="predicted"/>
<feature type="transmembrane region" description="Helical" evidence="1">
    <location>
        <begin position="377"/>
        <end position="394"/>
    </location>
</feature>
<comment type="caution">
    <text evidence="2">The sequence shown here is derived from an EMBL/GenBank/DDBJ whole genome shotgun (WGS) entry which is preliminary data.</text>
</comment>
<accession>A0A4R5UHJ1</accession>
<dbReference type="Proteomes" id="UP000295238">
    <property type="component" value="Unassembled WGS sequence"/>
</dbReference>
<feature type="transmembrane region" description="Helical" evidence="1">
    <location>
        <begin position="187"/>
        <end position="220"/>
    </location>
</feature>
<name>A0A4R5UHJ1_9HYPH</name>
<dbReference type="AlphaFoldDB" id="A0A4R5UHJ1"/>
<feature type="transmembrane region" description="Helical" evidence="1">
    <location>
        <begin position="133"/>
        <end position="152"/>
    </location>
</feature>
<keyword evidence="3" id="KW-1185">Reference proteome</keyword>
<feature type="transmembrane region" description="Helical" evidence="1">
    <location>
        <begin position="262"/>
        <end position="281"/>
    </location>
</feature>
<sequence>MTAAHEHPPWYARLLPTVAAYWLVTALLAVALSVPGAKDLIGPDNDDAMRLVEVRDLLAGQGWFDLMQYRLGLAGGTLMHWSRLVDLPIALLIRFFGLFMRQPAAEGAAAIIWPLITSGLLLLPLAIAGRRIGGVQTMHIALGLGALFIFTCGKFDPGAIDHHNVQLALAMWIVAMLVDPVRRAGSYLTAGIACALAIAVGAETVPLVAVACLCVAVQWAWQGARFAEAARGFGLSLTLAITAAFVLTVPPHAYAVVTCDNLSFGFYSLSALGGAGLFLLASFSGKATRPVRLALLAAAGGLLLLAARVIAPQCLGDPLGNLDPMLTELWLNGVSEARSVVAELKNRPETAGAFYAVGLFAMGVCLFRILQRKDLELHLLLFALIGAAWAITLIQVRGAFLANLLSILPLSLLITDLRRASQLEPNNASVALAYILGVLASVPAVWGVSGIVLKEGWGAVTLEGLSASDTAESGECGGPATMQVLNGLPPGVVSSPSNSGADIIRFTPHRAISAPYHRNQAGMLTELHIGLANPKEAEAFIRGAGVTIVTFCSTDPQTTALVRIKPDGLYAALQRNEVPDYLQPVGGPVEGFRIFRVLPDRP</sequence>
<reference evidence="2 3" key="1">
    <citation type="submission" date="2019-03" db="EMBL/GenBank/DDBJ databases">
        <title>Rhizobium sp. nov., an bacterium isolated from biocrust in Mu Us Desert.</title>
        <authorList>
            <person name="Lixiong L."/>
        </authorList>
    </citation>
    <scope>NUCLEOTIDE SEQUENCE [LARGE SCALE GENOMIC DNA]</scope>
    <source>
        <strain evidence="2 3">SPY-1</strain>
    </source>
</reference>
<dbReference type="OrthoDB" id="1082056at2"/>
<protein>
    <recommendedName>
        <fullName evidence="4">GtrA family protein</fullName>
    </recommendedName>
</protein>
<evidence type="ECO:0000313" key="2">
    <source>
        <dbReference type="EMBL" id="TDK35415.1"/>
    </source>
</evidence>
<evidence type="ECO:0000256" key="1">
    <source>
        <dbReference type="SAM" id="Phobius"/>
    </source>
</evidence>
<evidence type="ECO:0008006" key="4">
    <source>
        <dbReference type="Google" id="ProtNLM"/>
    </source>
</evidence>
<feature type="transmembrane region" description="Helical" evidence="1">
    <location>
        <begin position="107"/>
        <end position="127"/>
    </location>
</feature>
<feature type="transmembrane region" description="Helical" evidence="1">
    <location>
        <begin position="352"/>
        <end position="370"/>
    </location>
</feature>
<keyword evidence="1" id="KW-1133">Transmembrane helix</keyword>
<keyword evidence="1" id="KW-0472">Membrane</keyword>
<organism evidence="2 3">
    <name type="scientific">Rhizobium deserti</name>
    <dbReference type="NCBI Taxonomy" id="2547961"/>
    <lineage>
        <taxon>Bacteria</taxon>
        <taxon>Pseudomonadati</taxon>
        <taxon>Pseudomonadota</taxon>
        <taxon>Alphaproteobacteria</taxon>
        <taxon>Hyphomicrobiales</taxon>
        <taxon>Rhizobiaceae</taxon>
        <taxon>Rhizobium/Agrobacterium group</taxon>
        <taxon>Rhizobium</taxon>
    </lineage>
</organism>